<evidence type="ECO:0000313" key="2">
    <source>
        <dbReference type="EMBL" id="KZL75618.1"/>
    </source>
</evidence>
<feature type="region of interest" description="Disordered" evidence="1">
    <location>
        <begin position="53"/>
        <end position="142"/>
    </location>
</feature>
<organism evidence="2 3">
    <name type="scientific">Colletotrichum incanum</name>
    <name type="common">Soybean anthracnose fungus</name>
    <dbReference type="NCBI Taxonomy" id="1573173"/>
    <lineage>
        <taxon>Eukaryota</taxon>
        <taxon>Fungi</taxon>
        <taxon>Dikarya</taxon>
        <taxon>Ascomycota</taxon>
        <taxon>Pezizomycotina</taxon>
        <taxon>Sordariomycetes</taxon>
        <taxon>Hypocreomycetidae</taxon>
        <taxon>Glomerellales</taxon>
        <taxon>Glomerellaceae</taxon>
        <taxon>Colletotrichum</taxon>
        <taxon>Colletotrichum spaethianum species complex</taxon>
    </lineage>
</organism>
<evidence type="ECO:0000313" key="3">
    <source>
        <dbReference type="Proteomes" id="UP000076584"/>
    </source>
</evidence>
<dbReference type="AlphaFoldDB" id="A0A166WFI3"/>
<feature type="compositionally biased region" description="Basic and acidic residues" evidence="1">
    <location>
        <begin position="64"/>
        <end position="86"/>
    </location>
</feature>
<protein>
    <submittedName>
        <fullName evidence="2">Mitochondrial carrier protein pet8</fullName>
    </submittedName>
</protein>
<dbReference type="EMBL" id="LFIW01002300">
    <property type="protein sequence ID" value="KZL75618.1"/>
    <property type="molecule type" value="Genomic_DNA"/>
</dbReference>
<sequence length="142" mass="15335">LLKFCTTATTLEKPTQHNASQHTETMASRIVLASTPIARGAFVVGRQTATLGRGFSISTTSKVGLKESSGHADSETHEKHKQDSLSKQKQGKGHWKSELASDSEEAIKADRNEHSDPKTLQEKTKGHAEEKSKAGTSTNDGH</sequence>
<accession>A0A166WFI3</accession>
<gene>
    <name evidence="2" type="ORF">CI238_04834</name>
</gene>
<name>A0A166WFI3_COLIC</name>
<evidence type="ECO:0000256" key="1">
    <source>
        <dbReference type="SAM" id="MobiDB-lite"/>
    </source>
</evidence>
<reference evidence="2 3" key="1">
    <citation type="submission" date="2015-06" db="EMBL/GenBank/DDBJ databases">
        <title>Survival trade-offs in plant roots during colonization by closely related pathogenic and mutualistic fungi.</title>
        <authorList>
            <person name="Hacquard S."/>
            <person name="Kracher B."/>
            <person name="Hiruma K."/>
            <person name="Weinman A."/>
            <person name="Muench P."/>
            <person name="Garrido Oter R."/>
            <person name="Ver Loren van Themaat E."/>
            <person name="Dallerey J.-F."/>
            <person name="Damm U."/>
            <person name="Henrissat B."/>
            <person name="Lespinet O."/>
            <person name="Thon M."/>
            <person name="Kemen E."/>
            <person name="McHardy A.C."/>
            <person name="Schulze-Lefert P."/>
            <person name="O'Connell R.J."/>
        </authorList>
    </citation>
    <scope>NUCLEOTIDE SEQUENCE [LARGE SCALE GENOMIC DNA]</scope>
    <source>
        <strain evidence="2 3">MAFF 238704</strain>
    </source>
</reference>
<dbReference type="Proteomes" id="UP000076584">
    <property type="component" value="Unassembled WGS sequence"/>
</dbReference>
<keyword evidence="3" id="KW-1185">Reference proteome</keyword>
<proteinExistence type="predicted"/>
<feature type="non-terminal residue" evidence="2">
    <location>
        <position position="1"/>
    </location>
</feature>
<feature type="compositionally biased region" description="Basic and acidic residues" evidence="1">
    <location>
        <begin position="95"/>
        <end position="133"/>
    </location>
</feature>
<comment type="caution">
    <text evidence="2">The sequence shown here is derived from an EMBL/GenBank/DDBJ whole genome shotgun (WGS) entry which is preliminary data.</text>
</comment>